<dbReference type="PANTHER" id="PTHR43649">
    <property type="entry name" value="ARABINOSE-BINDING PROTEIN-RELATED"/>
    <property type="match status" value="1"/>
</dbReference>
<dbReference type="Proteomes" id="UP000595254">
    <property type="component" value="Chromosome"/>
</dbReference>
<feature type="chain" id="PRO_5038549444" evidence="1">
    <location>
        <begin position="21"/>
        <end position="555"/>
    </location>
</feature>
<dbReference type="SUPFAM" id="SSF53850">
    <property type="entry name" value="Periplasmic binding protein-like II"/>
    <property type="match status" value="1"/>
</dbReference>
<dbReference type="Gene3D" id="3.40.190.10">
    <property type="entry name" value="Periplasmic binding protein-like II"/>
    <property type="match status" value="2"/>
</dbReference>
<protein>
    <submittedName>
        <fullName evidence="2">ABC transporter substrate-binding protein</fullName>
    </submittedName>
</protein>
<dbReference type="CDD" id="cd13582">
    <property type="entry name" value="PBP2_AlgQ_like_3"/>
    <property type="match status" value="1"/>
</dbReference>
<dbReference type="RefSeq" id="WP_040375366.1">
    <property type="nucleotide sequence ID" value="NZ_CP068053.1"/>
</dbReference>
<dbReference type="Pfam" id="PF01547">
    <property type="entry name" value="SBP_bac_1"/>
    <property type="match status" value="1"/>
</dbReference>
<dbReference type="KEGG" id="ppsr:I6J18_00355"/>
<evidence type="ECO:0000256" key="1">
    <source>
        <dbReference type="SAM" id="SignalP"/>
    </source>
</evidence>
<evidence type="ECO:0000313" key="3">
    <source>
        <dbReference type="Proteomes" id="UP000595254"/>
    </source>
</evidence>
<evidence type="ECO:0000313" key="2">
    <source>
        <dbReference type="EMBL" id="QQT00446.1"/>
    </source>
</evidence>
<keyword evidence="1" id="KW-0732">Signal</keyword>
<proteinExistence type="predicted"/>
<keyword evidence="3" id="KW-1185">Reference proteome</keyword>
<name>A0A974S0G3_PERPY</name>
<reference evidence="2 3" key="1">
    <citation type="submission" date="2021-01" db="EMBL/GenBank/DDBJ databases">
        <title>FDA dAtabase for Regulatory Grade micrObial Sequences (FDA-ARGOS): Supporting development and validation of Infectious Disease Dx tests.</title>
        <authorList>
            <person name="Nelson B."/>
            <person name="Plummer A."/>
            <person name="Tallon L."/>
            <person name="Sadzewicz L."/>
            <person name="Zhao X."/>
            <person name="Boylan J."/>
            <person name="Ott S."/>
            <person name="Bowen H."/>
            <person name="Vavikolanu K."/>
            <person name="Mehta A."/>
            <person name="Aluvathingal J."/>
            <person name="Nadendla S."/>
            <person name="Myers T."/>
            <person name="Yan Y."/>
            <person name="Sichtig H."/>
        </authorList>
    </citation>
    <scope>NUCLEOTIDE SEQUENCE [LARGE SCALE GENOMIC DNA]</scope>
    <source>
        <strain evidence="2 3">FDAARGOS_1161</strain>
    </source>
</reference>
<dbReference type="PROSITE" id="PS51257">
    <property type="entry name" value="PROKAR_LIPOPROTEIN"/>
    <property type="match status" value="1"/>
</dbReference>
<sequence length="555" mass="62717">MKRIIKKSGLLIATTMLVLAGCQNDSASKKVDLDKESTGPVSFTLFSADPHPQWDKMESPVSKKVKEETGVSLEAEFDVAGGEQKIPLMIASGEYPDLILPKGNAAKLVEAEALIDLTDLIDKYGPNLKKVYGDYFNRLKWSNEDEGIYILPTSQVNQTYWAPGTGFMLQNDVVKQLGYPEIRTVKDFEKAIKDYKEKNPSIDGQPTVGLSLLADDWRIQITTTNPAFLATGAPDDGEFYIDPETFEAKMHYRRAEEKEYFRWLNHMNDSGLLDKESFVQKYDQYLAKVSSGRVIGLIDADWEMAEAQRALREAGKEERMYGMYPVTLTEEFEHHNFQDTGYLGGWGIGISVDNEDPVRAIKFLDYLASDEGQILQNWGIEGEHHEIVDGKRVIPEDEMKERNNNANYVKQTGVGALKGFAPPYGDGVVDSTGQTYTIASPDQIKDAYTETEKEVLTNYNVEMWKDLYPQKEDFPVKPWGAAFNIPVPGGSELELIMQKSLDIVKKRVPEAILAKPDDFDKVWDTFMNDLEKADVEKAEEEYTKLVKSRLELWGK</sequence>
<dbReference type="PANTHER" id="PTHR43649:SF12">
    <property type="entry name" value="DIACETYLCHITOBIOSE BINDING PROTEIN DASA"/>
    <property type="match status" value="1"/>
</dbReference>
<dbReference type="InterPro" id="IPR050490">
    <property type="entry name" value="Bact_solute-bd_prot1"/>
</dbReference>
<dbReference type="EMBL" id="CP068053">
    <property type="protein sequence ID" value="QQT00446.1"/>
    <property type="molecule type" value="Genomic_DNA"/>
</dbReference>
<accession>A0A974S0G3</accession>
<dbReference type="InterPro" id="IPR006059">
    <property type="entry name" value="SBP"/>
</dbReference>
<organism evidence="2 3">
    <name type="scientific">Peribacillus psychrosaccharolyticus</name>
    <name type="common">Bacillus psychrosaccharolyticus</name>
    <dbReference type="NCBI Taxonomy" id="1407"/>
    <lineage>
        <taxon>Bacteria</taxon>
        <taxon>Bacillati</taxon>
        <taxon>Bacillota</taxon>
        <taxon>Bacilli</taxon>
        <taxon>Bacillales</taxon>
        <taxon>Bacillaceae</taxon>
        <taxon>Peribacillus</taxon>
    </lineage>
</organism>
<gene>
    <name evidence="2" type="ORF">I6J18_00355</name>
</gene>
<dbReference type="AlphaFoldDB" id="A0A974S0G3"/>
<feature type="signal peptide" evidence="1">
    <location>
        <begin position="1"/>
        <end position="20"/>
    </location>
</feature>